<dbReference type="Pfam" id="PF14013">
    <property type="entry name" value="MT0933_antitox"/>
    <property type="match status" value="1"/>
</dbReference>
<gene>
    <name evidence="2" type="ORF">ABCQ75_12005</name>
</gene>
<organism evidence="2 3">
    <name type="scientific">Sinomonas halotolerans</name>
    <dbReference type="NCBI Taxonomy" id="1644133"/>
    <lineage>
        <taxon>Bacteria</taxon>
        <taxon>Bacillati</taxon>
        <taxon>Actinomycetota</taxon>
        <taxon>Actinomycetes</taxon>
        <taxon>Micrococcales</taxon>
        <taxon>Micrococcaceae</taxon>
        <taxon>Sinomonas</taxon>
    </lineage>
</organism>
<proteinExistence type="predicted"/>
<reference evidence="2 3" key="1">
    <citation type="submission" date="2024-05" db="EMBL/GenBank/DDBJ databases">
        <title>Sinomonas sp. nov., isolated from a waste landfill.</title>
        <authorList>
            <person name="Zhao Y."/>
        </authorList>
    </citation>
    <scope>NUCLEOTIDE SEQUENCE [LARGE SCALE GENOMIC DNA]</scope>
    <source>
        <strain evidence="2 3">CCTCC AB2014300</strain>
    </source>
</reference>
<evidence type="ECO:0000313" key="3">
    <source>
        <dbReference type="Proteomes" id="UP001422074"/>
    </source>
</evidence>
<protein>
    <submittedName>
        <fullName evidence="2">Antitoxin</fullName>
    </submittedName>
</protein>
<sequence length="76" mass="7612">MSLLDDMKGKAEELIAGNSDAVRDGIGKVGDFIDDKTGGKYAGQVDGAQQAASDYVDGVGRTGGAAPQEPSAPAEA</sequence>
<dbReference type="RefSeq" id="WP_345885605.1">
    <property type="nucleotide sequence ID" value="NZ_JBDFRB010000010.1"/>
</dbReference>
<keyword evidence="3" id="KW-1185">Reference proteome</keyword>
<evidence type="ECO:0000313" key="2">
    <source>
        <dbReference type="EMBL" id="MEN2745253.1"/>
    </source>
</evidence>
<evidence type="ECO:0000256" key="1">
    <source>
        <dbReference type="SAM" id="MobiDB-lite"/>
    </source>
</evidence>
<dbReference type="InterPro" id="IPR028037">
    <property type="entry name" value="Antitoxin_Rv0909/MT0933"/>
</dbReference>
<feature type="compositionally biased region" description="Low complexity" evidence="1">
    <location>
        <begin position="65"/>
        <end position="76"/>
    </location>
</feature>
<name>A0ABU9X1C4_9MICC</name>
<accession>A0ABU9X1C4</accession>
<comment type="caution">
    <text evidence="2">The sequence shown here is derived from an EMBL/GenBank/DDBJ whole genome shotgun (WGS) entry which is preliminary data.</text>
</comment>
<feature type="region of interest" description="Disordered" evidence="1">
    <location>
        <begin position="57"/>
        <end position="76"/>
    </location>
</feature>
<dbReference type="Proteomes" id="UP001422074">
    <property type="component" value="Unassembled WGS sequence"/>
</dbReference>
<dbReference type="EMBL" id="JBDFRB010000010">
    <property type="protein sequence ID" value="MEN2745253.1"/>
    <property type="molecule type" value="Genomic_DNA"/>
</dbReference>